<dbReference type="Proteomes" id="UP000283509">
    <property type="component" value="Unassembled WGS sequence"/>
</dbReference>
<evidence type="ECO:0000313" key="2">
    <source>
        <dbReference type="Proteomes" id="UP000283509"/>
    </source>
</evidence>
<gene>
    <name evidence="1" type="ORF">C7M84_001835</name>
</gene>
<organism evidence="1 2">
    <name type="scientific">Penaeus vannamei</name>
    <name type="common">Whiteleg shrimp</name>
    <name type="synonym">Litopenaeus vannamei</name>
    <dbReference type="NCBI Taxonomy" id="6689"/>
    <lineage>
        <taxon>Eukaryota</taxon>
        <taxon>Metazoa</taxon>
        <taxon>Ecdysozoa</taxon>
        <taxon>Arthropoda</taxon>
        <taxon>Crustacea</taxon>
        <taxon>Multicrustacea</taxon>
        <taxon>Malacostraca</taxon>
        <taxon>Eumalacostraca</taxon>
        <taxon>Eucarida</taxon>
        <taxon>Decapoda</taxon>
        <taxon>Dendrobranchiata</taxon>
        <taxon>Penaeoidea</taxon>
        <taxon>Penaeidae</taxon>
        <taxon>Penaeus</taxon>
    </lineage>
</organism>
<comment type="caution">
    <text evidence="1">The sequence shown here is derived from an EMBL/GenBank/DDBJ whole genome shotgun (WGS) entry which is preliminary data.</text>
</comment>
<evidence type="ECO:0000313" key="1">
    <source>
        <dbReference type="EMBL" id="ROT79460.1"/>
    </source>
</evidence>
<reference evidence="1 2" key="1">
    <citation type="submission" date="2018-04" db="EMBL/GenBank/DDBJ databases">
        <authorList>
            <person name="Zhang X."/>
            <person name="Yuan J."/>
            <person name="Li F."/>
            <person name="Xiang J."/>
        </authorList>
    </citation>
    <scope>NUCLEOTIDE SEQUENCE [LARGE SCALE GENOMIC DNA]</scope>
    <source>
        <tissue evidence="1">Muscle</tissue>
    </source>
</reference>
<accession>A0A423TSS0</accession>
<protein>
    <submittedName>
        <fullName evidence="1">Uncharacterized protein</fullName>
    </submittedName>
</protein>
<sequence length="386" mass="42720">MCMEPKLCPLPDTFSQQHFLLSPKTYSPSHPKSGPEEHQTAYDCTVSTTSTLSSSVRFSFHLLFSLPSLSPSLSPCLSSFSCLSFLSFPLNASHATIPLSENNRATIIHRTPLSCVFSFSFYQHYSIVNTSRNAVPLSTPTILKFHIQHQYHSTVNVSYATIPVSSPAMLLFRRQHHHAVIPCRHQHQPFCLFTLGASHAPIPLSTSIVPTVLVQHQPCCYFTINTNHTKIPVNTTILKFLSTPAMPNIPLSTSIMSAPSILPFPLSTPTVQPSHRQRQPCYHPTANTISPFPSQRHATILPYHHQPPTPSKLTSTPTIPFSTPALPSRPLAATERPAWTISPLSVARHDRSYKVLKIAVIRGGSTPAPSVSAKLGFHKRLRDNFH</sequence>
<proteinExistence type="predicted"/>
<dbReference type="EMBL" id="QCYY01001241">
    <property type="protein sequence ID" value="ROT79460.1"/>
    <property type="molecule type" value="Genomic_DNA"/>
</dbReference>
<keyword evidence="2" id="KW-1185">Reference proteome</keyword>
<name>A0A423TSS0_PENVA</name>
<dbReference type="AlphaFoldDB" id="A0A423TSS0"/>
<reference evidence="1 2" key="2">
    <citation type="submission" date="2019-01" db="EMBL/GenBank/DDBJ databases">
        <title>The decoding of complex shrimp genome reveals the adaptation for benthos swimmer, frequently molting mechanism and breeding impact on genome.</title>
        <authorList>
            <person name="Sun Y."/>
            <person name="Gao Y."/>
            <person name="Yu Y."/>
        </authorList>
    </citation>
    <scope>NUCLEOTIDE SEQUENCE [LARGE SCALE GENOMIC DNA]</scope>
    <source>
        <tissue evidence="1">Muscle</tissue>
    </source>
</reference>